<evidence type="ECO:0000313" key="6">
    <source>
        <dbReference type="EMBL" id="OOZ37099.1"/>
    </source>
</evidence>
<evidence type="ECO:0000256" key="3">
    <source>
        <dbReference type="ARBA" id="ARBA00023239"/>
    </source>
</evidence>
<dbReference type="InterPro" id="IPR004369">
    <property type="entry name" value="Prolyl-tRNA_editing_YbaK/EbsC"/>
</dbReference>
<comment type="similarity">
    <text evidence="1 4">Belongs to the prolyl-tRNA editing family. YbaK/EbsC subfamily.</text>
</comment>
<dbReference type="InterPro" id="IPR036754">
    <property type="entry name" value="YbaK/aa-tRNA-synt-asso_dom_sf"/>
</dbReference>
<evidence type="ECO:0000256" key="4">
    <source>
        <dbReference type="PIRNR" id="PIRNR006181"/>
    </source>
</evidence>
<dbReference type="AlphaFoldDB" id="A0A1T2KW68"/>
<dbReference type="EMBL" id="MPRJ01000018">
    <property type="protein sequence ID" value="OOZ37099.1"/>
    <property type="molecule type" value="Genomic_DNA"/>
</dbReference>
<gene>
    <name evidence="6" type="ORF">BOW51_04120</name>
</gene>
<name>A0A1T2KW68_9GAMM</name>
<evidence type="ECO:0000259" key="5">
    <source>
        <dbReference type="Pfam" id="PF04073"/>
    </source>
</evidence>
<feature type="domain" description="YbaK/aminoacyl-tRNA synthetase-associated" evidence="5">
    <location>
        <begin position="38"/>
        <end position="150"/>
    </location>
</feature>
<protein>
    <recommendedName>
        <fullName evidence="4">Cys-tRNA(Pro)/Cys-tRNA(Cys) deacylase</fullName>
        <ecNumber evidence="4">4.2.-.-</ecNumber>
    </recommendedName>
</protein>
<dbReference type="RefSeq" id="WP_078486250.1">
    <property type="nucleotide sequence ID" value="NZ_MPRJ01000018.1"/>
</dbReference>
<evidence type="ECO:0000313" key="7">
    <source>
        <dbReference type="Proteomes" id="UP000190896"/>
    </source>
</evidence>
<dbReference type="PANTHER" id="PTHR30411:SF0">
    <property type="entry name" value="CYS-TRNA(PRO)_CYS-TRNA(CYS) DEACYLASE YBAK"/>
    <property type="match status" value="1"/>
</dbReference>
<dbReference type="PIRSF" id="PIRSF006181">
    <property type="entry name" value="EbsC_YbaK"/>
    <property type="match status" value="1"/>
</dbReference>
<dbReference type="Gene3D" id="3.90.960.10">
    <property type="entry name" value="YbaK/aminoacyl-tRNA synthetase-associated domain"/>
    <property type="match status" value="1"/>
</dbReference>
<sequence>MAKQKHPTTQAVRALRQAKIPFEGFPYTYEEGGGTALFAKLFDVDERQVIKTLIMEDERKQPLIVLMHGDREVSTKALARQIGVKSIQPCNPKDADRYCGYQVGGTSPFGTRKKMPVYCEAGILELEKIYINGGKRGYIISMQSQDMARLLNPTPVSAAQD</sequence>
<dbReference type="PANTHER" id="PTHR30411">
    <property type="entry name" value="CYTOPLASMIC PROTEIN"/>
    <property type="match status" value="1"/>
</dbReference>
<proteinExistence type="inferred from homology"/>
<evidence type="ECO:0000256" key="2">
    <source>
        <dbReference type="ARBA" id="ARBA00022917"/>
    </source>
</evidence>
<comment type="caution">
    <text evidence="6">The sequence shown here is derived from an EMBL/GenBank/DDBJ whole genome shotgun (WGS) entry which is preliminary data.</text>
</comment>
<dbReference type="GO" id="GO:0006412">
    <property type="term" value="P:translation"/>
    <property type="evidence" value="ECO:0007669"/>
    <property type="project" value="UniProtKB-KW"/>
</dbReference>
<keyword evidence="2 4" id="KW-0648">Protein biosynthesis</keyword>
<evidence type="ECO:0000256" key="1">
    <source>
        <dbReference type="ARBA" id="ARBA00009798"/>
    </source>
</evidence>
<dbReference type="GO" id="GO:0016829">
    <property type="term" value="F:lyase activity"/>
    <property type="evidence" value="ECO:0007669"/>
    <property type="project" value="UniProtKB-KW"/>
</dbReference>
<keyword evidence="7" id="KW-1185">Reference proteome</keyword>
<dbReference type="CDD" id="cd00002">
    <property type="entry name" value="YbaK_deacylase"/>
    <property type="match status" value="1"/>
</dbReference>
<accession>A0A1T2KW68</accession>
<dbReference type="Proteomes" id="UP000190896">
    <property type="component" value="Unassembled WGS sequence"/>
</dbReference>
<dbReference type="GO" id="GO:0002161">
    <property type="term" value="F:aminoacyl-tRNA deacylase activity"/>
    <property type="evidence" value="ECO:0007669"/>
    <property type="project" value="InterPro"/>
</dbReference>
<keyword evidence="3 4" id="KW-0456">Lyase</keyword>
<dbReference type="InterPro" id="IPR007214">
    <property type="entry name" value="YbaK/aa-tRNA-synth-assoc-dom"/>
</dbReference>
<organism evidence="6 7">
    <name type="scientific">Solemya velesiana gill symbiont</name>
    <dbReference type="NCBI Taxonomy" id="1918948"/>
    <lineage>
        <taxon>Bacteria</taxon>
        <taxon>Pseudomonadati</taxon>
        <taxon>Pseudomonadota</taxon>
        <taxon>Gammaproteobacteria</taxon>
        <taxon>sulfur-oxidizing symbionts</taxon>
    </lineage>
</organism>
<dbReference type="SUPFAM" id="SSF55826">
    <property type="entry name" value="YbaK/ProRS associated domain"/>
    <property type="match status" value="1"/>
</dbReference>
<dbReference type="OrthoDB" id="9809296at2"/>
<dbReference type="EC" id="4.2.-.-" evidence="4"/>
<reference evidence="6 7" key="1">
    <citation type="submission" date="2016-11" db="EMBL/GenBank/DDBJ databases">
        <title>Mixed transmission modes and dynamic genome evolution in an obligate animal-bacterial symbiosis.</title>
        <authorList>
            <person name="Russell S.L."/>
            <person name="Corbett-Detig R.B."/>
            <person name="Cavanaugh C.M."/>
        </authorList>
    </citation>
    <scope>NUCLEOTIDE SEQUENCE [LARGE SCALE GENOMIC DNA]</scope>
    <source>
        <strain evidence="6">Se-Cadez</strain>
    </source>
</reference>
<dbReference type="Pfam" id="PF04073">
    <property type="entry name" value="tRNA_edit"/>
    <property type="match status" value="1"/>
</dbReference>
<dbReference type="NCBIfam" id="TIGR00011">
    <property type="entry name" value="YbaK_EbsC"/>
    <property type="match status" value="1"/>
</dbReference>